<evidence type="ECO:0000313" key="5">
    <source>
        <dbReference type="Proteomes" id="UP000324705"/>
    </source>
</evidence>
<dbReference type="InterPro" id="IPR032816">
    <property type="entry name" value="VTT_dom"/>
</dbReference>
<dbReference type="Proteomes" id="UP000324705">
    <property type="component" value="Chromosome 6A"/>
</dbReference>
<name>A0A9R1B3U8_TRITD</name>
<feature type="domain" description="VTT" evidence="3">
    <location>
        <begin position="141"/>
        <end position="290"/>
    </location>
</feature>
<feature type="transmembrane region" description="Helical" evidence="1">
    <location>
        <begin position="189"/>
        <end position="213"/>
    </location>
</feature>
<keyword evidence="2" id="KW-0732">Signal</keyword>
<evidence type="ECO:0000256" key="2">
    <source>
        <dbReference type="SAM" id="SignalP"/>
    </source>
</evidence>
<proteinExistence type="predicted"/>
<dbReference type="Pfam" id="PF09335">
    <property type="entry name" value="VTT_dom"/>
    <property type="match status" value="1"/>
</dbReference>
<dbReference type="AlphaFoldDB" id="A0A9R1B3U8"/>
<sequence length="370" mass="41005">MLHPSMLLLTIMIQSLAGETVASTPSSSAVVSCNRIEHSEQNIKDDEYAMLMTPAQHATADNNTEILPQQPKSSHFSWWMTALLVCFLLIMATYIFVKFGAPFAFEKILFPIMKWEASAFGRPVLALVLVASLALFPLILVPSGPSMWLAGMIFGYGWGFVIIIVGTTLGMVGAYWIGSLFRERLHVRFLRLASFLYLRSCVLISSLFCSFFSMQAWLKRWPQQIALIKLAGEGSWFHQFRVVALFRVSPFPYSIFNYAVAVTEIKFSPYVCGSVAGMTPEAFIYIYSGRLIRTLADVKYGKHKLTTVEIVYSIISFVAAAALTAAFTVYAKKSLNNIKGPDDISEDHQPAAGSAGVTALKNGHQDVHIL</sequence>
<keyword evidence="5" id="KW-1185">Reference proteome</keyword>
<reference evidence="4 5" key="1">
    <citation type="submission" date="2017-09" db="EMBL/GenBank/DDBJ databases">
        <authorList>
            <consortium name="International Durum Wheat Genome Sequencing Consortium (IDWGSC)"/>
            <person name="Milanesi L."/>
        </authorList>
    </citation>
    <scope>NUCLEOTIDE SEQUENCE [LARGE SCALE GENOMIC DNA]</scope>
    <source>
        <strain evidence="5">cv. Svevo</strain>
    </source>
</reference>
<feature type="transmembrane region" description="Helical" evidence="1">
    <location>
        <begin position="120"/>
        <end position="141"/>
    </location>
</feature>
<keyword evidence="1" id="KW-0812">Transmembrane</keyword>
<protein>
    <recommendedName>
        <fullName evidence="3">VTT domain-containing protein</fullName>
    </recommendedName>
</protein>
<evidence type="ECO:0000256" key="1">
    <source>
        <dbReference type="SAM" id="Phobius"/>
    </source>
</evidence>
<keyword evidence="1" id="KW-0472">Membrane</keyword>
<feature type="transmembrane region" description="Helical" evidence="1">
    <location>
        <begin position="153"/>
        <end position="177"/>
    </location>
</feature>
<dbReference type="PANTHER" id="PTHR46431:SF11">
    <property type="entry name" value="SNARE ASSOCIATED GOLGI PROTEIN"/>
    <property type="match status" value="1"/>
</dbReference>
<dbReference type="OMA" id="WCVVIVI"/>
<accession>A0A9R1B3U8</accession>
<evidence type="ECO:0000259" key="3">
    <source>
        <dbReference type="Pfam" id="PF09335"/>
    </source>
</evidence>
<feature type="transmembrane region" description="Helical" evidence="1">
    <location>
        <begin position="310"/>
        <end position="331"/>
    </location>
</feature>
<evidence type="ECO:0000313" key="4">
    <source>
        <dbReference type="EMBL" id="VAI50489.1"/>
    </source>
</evidence>
<feature type="chain" id="PRO_5040188825" description="VTT domain-containing protein" evidence="2">
    <location>
        <begin position="19"/>
        <end position="370"/>
    </location>
</feature>
<keyword evidence="1" id="KW-1133">Transmembrane helix</keyword>
<dbReference type="EMBL" id="LT934121">
    <property type="protein sequence ID" value="VAI50489.1"/>
    <property type="molecule type" value="Genomic_DNA"/>
</dbReference>
<feature type="signal peptide" evidence="2">
    <location>
        <begin position="1"/>
        <end position="18"/>
    </location>
</feature>
<gene>
    <name evidence="4" type="ORF">TRITD_6Av1G207310</name>
</gene>
<organism evidence="4 5">
    <name type="scientific">Triticum turgidum subsp. durum</name>
    <name type="common">Durum wheat</name>
    <name type="synonym">Triticum durum</name>
    <dbReference type="NCBI Taxonomy" id="4567"/>
    <lineage>
        <taxon>Eukaryota</taxon>
        <taxon>Viridiplantae</taxon>
        <taxon>Streptophyta</taxon>
        <taxon>Embryophyta</taxon>
        <taxon>Tracheophyta</taxon>
        <taxon>Spermatophyta</taxon>
        <taxon>Magnoliopsida</taxon>
        <taxon>Liliopsida</taxon>
        <taxon>Poales</taxon>
        <taxon>Poaceae</taxon>
        <taxon>BOP clade</taxon>
        <taxon>Pooideae</taxon>
        <taxon>Triticodae</taxon>
        <taxon>Triticeae</taxon>
        <taxon>Triticinae</taxon>
        <taxon>Triticum</taxon>
    </lineage>
</organism>
<dbReference type="PANTHER" id="PTHR46431">
    <property type="entry name" value="EXPRESSED PROTEIN"/>
    <property type="match status" value="1"/>
</dbReference>
<feature type="transmembrane region" description="Helical" evidence="1">
    <location>
        <begin position="76"/>
        <end position="99"/>
    </location>
</feature>
<dbReference type="Gramene" id="TRITD6Av1G207310.1">
    <property type="protein sequence ID" value="TRITD6Av1G207310.1"/>
    <property type="gene ID" value="TRITD6Av1G207310"/>
</dbReference>